<organism evidence="1 2">
    <name type="scientific">Leucogyrophana mollusca</name>
    <dbReference type="NCBI Taxonomy" id="85980"/>
    <lineage>
        <taxon>Eukaryota</taxon>
        <taxon>Fungi</taxon>
        <taxon>Dikarya</taxon>
        <taxon>Basidiomycota</taxon>
        <taxon>Agaricomycotina</taxon>
        <taxon>Agaricomycetes</taxon>
        <taxon>Agaricomycetidae</taxon>
        <taxon>Boletales</taxon>
        <taxon>Boletales incertae sedis</taxon>
        <taxon>Leucogyrophana</taxon>
    </lineage>
</organism>
<evidence type="ECO:0000313" key="2">
    <source>
        <dbReference type="Proteomes" id="UP000790709"/>
    </source>
</evidence>
<evidence type="ECO:0000313" key="1">
    <source>
        <dbReference type="EMBL" id="KAH7918669.1"/>
    </source>
</evidence>
<accession>A0ACB8AZU5</accession>
<dbReference type="EMBL" id="MU266752">
    <property type="protein sequence ID" value="KAH7918669.1"/>
    <property type="molecule type" value="Genomic_DNA"/>
</dbReference>
<comment type="caution">
    <text evidence="1">The sequence shown here is derived from an EMBL/GenBank/DDBJ whole genome shotgun (WGS) entry which is preliminary data.</text>
</comment>
<dbReference type="Proteomes" id="UP000790709">
    <property type="component" value="Unassembled WGS sequence"/>
</dbReference>
<keyword evidence="2" id="KW-1185">Reference proteome</keyword>
<name>A0ACB8AZU5_9AGAM</name>
<reference evidence="1" key="1">
    <citation type="journal article" date="2021" name="New Phytol.">
        <title>Evolutionary innovations through gain and loss of genes in the ectomycorrhizal Boletales.</title>
        <authorList>
            <person name="Wu G."/>
            <person name="Miyauchi S."/>
            <person name="Morin E."/>
            <person name="Kuo A."/>
            <person name="Drula E."/>
            <person name="Varga T."/>
            <person name="Kohler A."/>
            <person name="Feng B."/>
            <person name="Cao Y."/>
            <person name="Lipzen A."/>
            <person name="Daum C."/>
            <person name="Hundley H."/>
            <person name="Pangilinan J."/>
            <person name="Johnson J."/>
            <person name="Barry K."/>
            <person name="LaButti K."/>
            <person name="Ng V."/>
            <person name="Ahrendt S."/>
            <person name="Min B."/>
            <person name="Choi I.G."/>
            <person name="Park H."/>
            <person name="Plett J.M."/>
            <person name="Magnuson J."/>
            <person name="Spatafora J.W."/>
            <person name="Nagy L.G."/>
            <person name="Henrissat B."/>
            <person name="Grigoriev I.V."/>
            <person name="Yang Z.L."/>
            <person name="Xu J."/>
            <person name="Martin F.M."/>
        </authorList>
    </citation>
    <scope>NUCLEOTIDE SEQUENCE</scope>
    <source>
        <strain evidence="1">KUC20120723A-06</strain>
    </source>
</reference>
<proteinExistence type="predicted"/>
<sequence length="360" mass="41587">MQDALTTFHNNKEAFVELGIREHFNIPKVHSMLHYIRSIQLFGSADGFNTESPERLHIDFAKRAYRASNRRDYVIQMTTWLGRQESIYIQETYLAWRGHRTLTDVQDPEEADSDDSDMESELECRTGDNLPVGLLLSTNLAGYYLPSTCPHPNTPISHVVEKHGASELIPTLQQWLQARRPDAIVQRLYPFDRVDVYKYISLLTPPYPHISETKRIHKIRRCRRQPTPAHFDTAVVIENEDLYTGSGIAGLRIGQIKVIFTPPRHFATTMRPLAYVHWFRPLQTFDTNLSMFRLARSSRNHAPNAAIVPVDRILHPCHLIPRFGAGAARTGMTAYNMLDTVDEFYVNRYIDFDFFEQLSQ</sequence>
<protein>
    <submittedName>
        <fullName evidence="1">Uncharacterized protein</fullName>
    </submittedName>
</protein>
<gene>
    <name evidence="1" type="ORF">BV22DRAFT_1134425</name>
</gene>